<name>A0A2X0MD60_9BASI</name>
<organism evidence="2 3">
    <name type="scientific">Microbotryum silenes-dioicae</name>
    <dbReference type="NCBI Taxonomy" id="796604"/>
    <lineage>
        <taxon>Eukaryota</taxon>
        <taxon>Fungi</taxon>
        <taxon>Dikarya</taxon>
        <taxon>Basidiomycota</taxon>
        <taxon>Pucciniomycotina</taxon>
        <taxon>Microbotryomycetes</taxon>
        <taxon>Microbotryales</taxon>
        <taxon>Microbotryaceae</taxon>
        <taxon>Microbotryum</taxon>
    </lineage>
</organism>
<proteinExistence type="predicted"/>
<gene>
    <name evidence="2" type="primary">BQ5605_C008g05353</name>
    <name evidence="2" type="ORF">BQ5605_C008G05353</name>
</gene>
<feature type="chain" id="PRO_5015919351" evidence="1">
    <location>
        <begin position="19"/>
        <end position="150"/>
    </location>
</feature>
<evidence type="ECO:0000313" key="2">
    <source>
        <dbReference type="EMBL" id="SGY80305.1"/>
    </source>
</evidence>
<dbReference type="Proteomes" id="UP000249464">
    <property type="component" value="Unassembled WGS sequence"/>
</dbReference>
<accession>A0A2X0MD60</accession>
<protein>
    <submittedName>
        <fullName evidence="2">BQ5605_C008g05353 protein</fullName>
    </submittedName>
</protein>
<sequence>MRSSIIVLFTAMVGLVVAAAAAAGGDSHQHPGQSHTRGKKKDAQASKQCKQCMEDCSADCVQAMPLLLRNPRGDASRTLTKYRNNHDTALQWLISLYQQCSSQVRFQPALFLPFRSPSPHQFLNDCSAPVIRIGPHGQERETVQLPELSK</sequence>
<dbReference type="EMBL" id="FQNC01000048">
    <property type="protein sequence ID" value="SGY80305.1"/>
    <property type="molecule type" value="Genomic_DNA"/>
</dbReference>
<dbReference type="AlphaFoldDB" id="A0A2X0MD60"/>
<feature type="signal peptide" evidence="1">
    <location>
        <begin position="1"/>
        <end position="18"/>
    </location>
</feature>
<reference evidence="2 3" key="1">
    <citation type="submission" date="2016-11" db="EMBL/GenBank/DDBJ databases">
        <authorList>
            <person name="Jaros S."/>
            <person name="Januszkiewicz K."/>
            <person name="Wedrychowicz H."/>
        </authorList>
    </citation>
    <scope>NUCLEOTIDE SEQUENCE [LARGE SCALE GENOMIC DNA]</scope>
</reference>
<evidence type="ECO:0000256" key="1">
    <source>
        <dbReference type="SAM" id="SignalP"/>
    </source>
</evidence>
<keyword evidence="1" id="KW-0732">Signal</keyword>
<keyword evidence="3" id="KW-1185">Reference proteome</keyword>
<evidence type="ECO:0000313" key="3">
    <source>
        <dbReference type="Proteomes" id="UP000249464"/>
    </source>
</evidence>